<evidence type="ECO:0000313" key="1">
    <source>
        <dbReference type="EMBL" id="KAJ1374880.1"/>
    </source>
</evidence>
<protein>
    <submittedName>
        <fullName evidence="1">Uncharacterized protein</fullName>
    </submittedName>
</protein>
<sequence length="132" mass="15291">MATVLDSSRGNETHETKDATVTLLERKHFENIDEVSEALEEIFDLKDLVYRRGITKLPKKWEEEVPENADFMDRFLITKRKYIAFLLPVTIMEASKRSHIVDDDGGYVVDLMTFLMLYMTPESASVSRSKKL</sequence>
<comment type="caution">
    <text evidence="1">The sequence shown here is derived from an EMBL/GenBank/DDBJ whole genome shotgun (WGS) entry which is preliminary data.</text>
</comment>
<name>A0AAD5RF02_PARTN</name>
<evidence type="ECO:0000313" key="2">
    <source>
        <dbReference type="Proteomes" id="UP001196413"/>
    </source>
</evidence>
<dbReference type="Proteomes" id="UP001196413">
    <property type="component" value="Unassembled WGS sequence"/>
</dbReference>
<keyword evidence="2" id="KW-1185">Reference proteome</keyword>
<organism evidence="1 2">
    <name type="scientific">Parelaphostrongylus tenuis</name>
    <name type="common">Meningeal worm</name>
    <dbReference type="NCBI Taxonomy" id="148309"/>
    <lineage>
        <taxon>Eukaryota</taxon>
        <taxon>Metazoa</taxon>
        <taxon>Ecdysozoa</taxon>
        <taxon>Nematoda</taxon>
        <taxon>Chromadorea</taxon>
        <taxon>Rhabditida</taxon>
        <taxon>Rhabditina</taxon>
        <taxon>Rhabditomorpha</taxon>
        <taxon>Strongyloidea</taxon>
        <taxon>Metastrongylidae</taxon>
        <taxon>Parelaphostrongylus</taxon>
    </lineage>
</organism>
<gene>
    <name evidence="1" type="ORF">KIN20_037986</name>
</gene>
<accession>A0AAD5RF02</accession>
<dbReference type="EMBL" id="JAHQIW010007495">
    <property type="protein sequence ID" value="KAJ1374880.1"/>
    <property type="molecule type" value="Genomic_DNA"/>
</dbReference>
<dbReference type="AlphaFoldDB" id="A0AAD5RF02"/>
<reference evidence="1" key="1">
    <citation type="submission" date="2021-06" db="EMBL/GenBank/DDBJ databases">
        <title>Parelaphostrongylus tenuis whole genome reference sequence.</title>
        <authorList>
            <person name="Garwood T.J."/>
            <person name="Larsen P.A."/>
            <person name="Fountain-Jones N.M."/>
            <person name="Garbe J.R."/>
            <person name="Macchietto M.G."/>
            <person name="Kania S.A."/>
            <person name="Gerhold R.W."/>
            <person name="Richards J.E."/>
            <person name="Wolf T.M."/>
        </authorList>
    </citation>
    <scope>NUCLEOTIDE SEQUENCE</scope>
    <source>
        <strain evidence="1">MNPRO001-30</strain>
        <tissue evidence="1">Meninges</tissue>
    </source>
</reference>
<proteinExistence type="predicted"/>